<dbReference type="PANTHER" id="PTHR45735">
    <property type="entry name" value="CLEAVAGE STIMULATION FACTOR SUBUNIT 2"/>
    <property type="match status" value="1"/>
</dbReference>
<dbReference type="GO" id="GO:0003729">
    <property type="term" value="F:mRNA binding"/>
    <property type="evidence" value="ECO:0007669"/>
    <property type="project" value="TreeGrafter"/>
</dbReference>
<reference evidence="6 7" key="1">
    <citation type="journal article" name="Sci. Rep.">
        <title>Telomere-to-telomere assembled and centromere annotated genomes of the two main subspecies of the button mushroom Agaricus bisporus reveal especially polymorphic chromosome ends.</title>
        <authorList>
            <person name="Sonnenberg A.S.M."/>
            <person name="Sedaghat-Telgerd N."/>
            <person name="Lavrijssen B."/>
            <person name="Ohm R.A."/>
            <person name="Hendrickx P.M."/>
            <person name="Scholtmeijer K."/>
            <person name="Baars J.J.P."/>
            <person name="van Peer A."/>
        </authorList>
    </citation>
    <scope>NUCLEOTIDE SEQUENCE [LARGE SCALE GENOMIC DNA]</scope>
    <source>
        <strain evidence="6 7">H119_p4</strain>
    </source>
</reference>
<comment type="subcellular location">
    <subcellularLocation>
        <location evidence="1">Nucleus</location>
    </subcellularLocation>
</comment>
<dbReference type="GO" id="GO:0005847">
    <property type="term" value="C:mRNA cleavage and polyadenylation specificity factor complex"/>
    <property type="evidence" value="ECO:0007669"/>
    <property type="project" value="TreeGrafter"/>
</dbReference>
<feature type="region of interest" description="Disordered" evidence="3">
    <location>
        <begin position="65"/>
        <end position="180"/>
    </location>
</feature>
<dbReference type="AlphaFoldDB" id="A0A8H7C7D0"/>
<dbReference type="InterPro" id="IPR038192">
    <property type="entry name" value="CSTF_C_sf"/>
</dbReference>
<proteinExistence type="predicted"/>
<gene>
    <name evidence="6" type="ORF">Agabi119p4_7585</name>
</gene>
<feature type="compositionally biased region" description="Polar residues" evidence="3">
    <location>
        <begin position="65"/>
        <end position="81"/>
    </location>
</feature>
<evidence type="ECO:0000313" key="7">
    <source>
        <dbReference type="Proteomes" id="UP000629468"/>
    </source>
</evidence>
<feature type="compositionally biased region" description="Low complexity" evidence="3">
    <location>
        <begin position="104"/>
        <end position="119"/>
    </location>
</feature>
<accession>A0A8H7C7D0</accession>
<dbReference type="PANTHER" id="PTHR45735:SF2">
    <property type="entry name" value="CLEAVAGE STIMULATION FACTOR SUBUNIT 2"/>
    <property type="match status" value="1"/>
</dbReference>
<dbReference type="InterPro" id="IPR026896">
    <property type="entry name" value="CSTF_C"/>
</dbReference>
<evidence type="ECO:0000256" key="2">
    <source>
        <dbReference type="ARBA" id="ARBA00023242"/>
    </source>
</evidence>
<dbReference type="EMBL" id="JABXXO010000010">
    <property type="protein sequence ID" value="KAF7768342.1"/>
    <property type="molecule type" value="Genomic_DNA"/>
</dbReference>
<dbReference type="GO" id="GO:0031124">
    <property type="term" value="P:mRNA 3'-end processing"/>
    <property type="evidence" value="ECO:0007669"/>
    <property type="project" value="InterPro"/>
</dbReference>
<dbReference type="Gene3D" id="1.10.20.70">
    <property type="entry name" value="Transcription termination and cleavage factor, C-terminal domain"/>
    <property type="match status" value="1"/>
</dbReference>
<feature type="domain" description="Cleavage stimulation factor subunit 2 hinge" evidence="5">
    <location>
        <begin position="7"/>
        <end position="57"/>
    </location>
</feature>
<feature type="compositionally biased region" description="Low complexity" evidence="3">
    <location>
        <begin position="127"/>
        <end position="173"/>
    </location>
</feature>
<feature type="domain" description="Transcription termination and cleavage factor C-terminal" evidence="4">
    <location>
        <begin position="195"/>
        <end position="225"/>
    </location>
</feature>
<protein>
    <recommendedName>
        <fullName evidence="8">Transcription termination and cleavage factor C-terminal domain-containing protein</fullName>
    </recommendedName>
</protein>
<dbReference type="Proteomes" id="UP000629468">
    <property type="component" value="Unassembled WGS sequence"/>
</dbReference>
<keyword evidence="2" id="KW-0539">Nucleus</keyword>
<dbReference type="Pfam" id="PF14304">
    <property type="entry name" value="CSTF_C"/>
    <property type="match status" value="1"/>
</dbReference>
<comment type="caution">
    <text evidence="6">The sequence shown here is derived from an EMBL/GenBank/DDBJ whole genome shotgun (WGS) entry which is preliminary data.</text>
</comment>
<sequence>MADQGSTEQLLELLIQLKKTTPKAARDILNSQPAIAYALINLMVSMGAINIEVFQKTLSQFHESNPRGQATLQASATSTPPITALPPHLQTQYGTSTPPPAVGTPPAGVYGGYPSQQAYQPPPTQSYPPAASSSANYPAYGGQPQSQPAYSSYPPPQTYSTPTPQTAPPAASTGGRPASAPIIKPETLAAFPDDQKALIMHVISMTQEQLNMLPLEQRNTYIQIRATLGIS</sequence>
<evidence type="ECO:0008006" key="8">
    <source>
        <dbReference type="Google" id="ProtNLM"/>
    </source>
</evidence>
<evidence type="ECO:0000313" key="6">
    <source>
        <dbReference type="EMBL" id="KAF7768342.1"/>
    </source>
</evidence>
<evidence type="ECO:0000256" key="3">
    <source>
        <dbReference type="SAM" id="MobiDB-lite"/>
    </source>
</evidence>
<dbReference type="InterPro" id="IPR025742">
    <property type="entry name" value="CSTF2_hinge"/>
</dbReference>
<organism evidence="6 7">
    <name type="scientific">Agaricus bisporus var. burnettii</name>
    <dbReference type="NCBI Taxonomy" id="192524"/>
    <lineage>
        <taxon>Eukaryota</taxon>
        <taxon>Fungi</taxon>
        <taxon>Dikarya</taxon>
        <taxon>Basidiomycota</taxon>
        <taxon>Agaricomycotina</taxon>
        <taxon>Agaricomycetes</taxon>
        <taxon>Agaricomycetidae</taxon>
        <taxon>Agaricales</taxon>
        <taxon>Agaricineae</taxon>
        <taxon>Agaricaceae</taxon>
        <taxon>Agaricus</taxon>
    </lineage>
</organism>
<evidence type="ECO:0000256" key="1">
    <source>
        <dbReference type="ARBA" id="ARBA00004123"/>
    </source>
</evidence>
<name>A0A8H7C7D0_AGABI</name>
<evidence type="ECO:0000259" key="4">
    <source>
        <dbReference type="Pfam" id="PF14304"/>
    </source>
</evidence>
<dbReference type="Pfam" id="PF14327">
    <property type="entry name" value="CSTF2_hinge"/>
    <property type="match status" value="1"/>
</dbReference>
<evidence type="ECO:0000259" key="5">
    <source>
        <dbReference type="Pfam" id="PF14327"/>
    </source>
</evidence>